<feature type="domain" description="HTH cro/C1-type" evidence="1">
    <location>
        <begin position="17"/>
        <end position="70"/>
    </location>
</feature>
<organism evidence="2 3">
    <name type="scientific">Actinokineospora guangxiensis</name>
    <dbReference type="NCBI Taxonomy" id="1490288"/>
    <lineage>
        <taxon>Bacteria</taxon>
        <taxon>Bacillati</taxon>
        <taxon>Actinomycetota</taxon>
        <taxon>Actinomycetes</taxon>
        <taxon>Pseudonocardiales</taxon>
        <taxon>Pseudonocardiaceae</taxon>
        <taxon>Actinokineospora</taxon>
    </lineage>
</organism>
<dbReference type="PROSITE" id="PS50943">
    <property type="entry name" value="HTH_CROC1"/>
    <property type="match status" value="1"/>
</dbReference>
<evidence type="ECO:0000313" key="2">
    <source>
        <dbReference type="EMBL" id="MFC5287853.1"/>
    </source>
</evidence>
<dbReference type="Gene3D" id="1.10.260.40">
    <property type="entry name" value="lambda repressor-like DNA-binding domains"/>
    <property type="match status" value="1"/>
</dbReference>
<dbReference type="EMBL" id="JBHSKF010000004">
    <property type="protein sequence ID" value="MFC5287853.1"/>
    <property type="molecule type" value="Genomic_DNA"/>
</dbReference>
<dbReference type="SMART" id="SM00530">
    <property type="entry name" value="HTH_XRE"/>
    <property type="match status" value="1"/>
</dbReference>
<proteinExistence type="predicted"/>
<dbReference type="Pfam" id="PF19054">
    <property type="entry name" value="DUF5753"/>
    <property type="match status" value="1"/>
</dbReference>
<protein>
    <submittedName>
        <fullName evidence="2">DUF5753 domain-containing protein</fullName>
    </submittedName>
</protein>
<dbReference type="Proteomes" id="UP001596157">
    <property type="component" value="Unassembled WGS sequence"/>
</dbReference>
<keyword evidence="3" id="KW-1185">Reference proteome</keyword>
<gene>
    <name evidence="2" type="ORF">ACFPM7_12395</name>
</gene>
<accession>A0ABW0ENC6</accession>
<reference evidence="3" key="1">
    <citation type="journal article" date="2019" name="Int. J. Syst. Evol. Microbiol.">
        <title>The Global Catalogue of Microorganisms (GCM) 10K type strain sequencing project: providing services to taxonomists for standard genome sequencing and annotation.</title>
        <authorList>
            <consortium name="The Broad Institute Genomics Platform"/>
            <consortium name="The Broad Institute Genome Sequencing Center for Infectious Disease"/>
            <person name="Wu L."/>
            <person name="Ma J."/>
        </authorList>
    </citation>
    <scope>NUCLEOTIDE SEQUENCE [LARGE SCALE GENOMIC DNA]</scope>
    <source>
        <strain evidence="3">CCUG 59778</strain>
    </source>
</reference>
<dbReference type="Pfam" id="PF13560">
    <property type="entry name" value="HTH_31"/>
    <property type="match status" value="1"/>
</dbReference>
<name>A0ABW0ENC6_9PSEU</name>
<dbReference type="InterPro" id="IPR001387">
    <property type="entry name" value="Cro/C1-type_HTH"/>
</dbReference>
<dbReference type="InterPro" id="IPR043917">
    <property type="entry name" value="DUF5753"/>
</dbReference>
<dbReference type="InterPro" id="IPR010982">
    <property type="entry name" value="Lambda_DNA-bd_dom_sf"/>
</dbReference>
<comment type="caution">
    <text evidence="2">The sequence shown here is derived from an EMBL/GenBank/DDBJ whole genome shotgun (WGS) entry which is preliminary data.</text>
</comment>
<sequence>MVASSPTVLKRWIAFELRKLREGAGISRERAAASIRGSVTNIGHMEVGRSLPGPLELERLLELYGVAERIEFWLELRQRAKKGRDWWIGFGDAVPDYFTLFLGMEHSAAQVESFDAQVVPGLFQTADYARAVFRALRPELGEAEIDRQVDLRLARQREVLDPESPPLLWRIIAEPALRWEVGGRDTLRAQLGSLLELAERPNIELQVLPFSAGAHVGVDGAFSVLTFPAELESDSGVVFAETRVQGYYYEESEQITRYRNALSRLRVQAISPADSPAYIHRIAKEL</sequence>
<dbReference type="SUPFAM" id="SSF47413">
    <property type="entry name" value="lambda repressor-like DNA-binding domains"/>
    <property type="match status" value="1"/>
</dbReference>
<evidence type="ECO:0000313" key="3">
    <source>
        <dbReference type="Proteomes" id="UP001596157"/>
    </source>
</evidence>
<dbReference type="RefSeq" id="WP_378247195.1">
    <property type="nucleotide sequence ID" value="NZ_JBHSKF010000004.1"/>
</dbReference>
<evidence type="ECO:0000259" key="1">
    <source>
        <dbReference type="PROSITE" id="PS50943"/>
    </source>
</evidence>